<organism evidence="3 4">
    <name type="scientific">Nitratidesulfovibrio vulgaris (strain DP4)</name>
    <name type="common">Desulfovibrio vulgaris</name>
    <dbReference type="NCBI Taxonomy" id="391774"/>
    <lineage>
        <taxon>Bacteria</taxon>
        <taxon>Pseudomonadati</taxon>
        <taxon>Thermodesulfobacteriota</taxon>
        <taxon>Desulfovibrionia</taxon>
        <taxon>Desulfovibrionales</taxon>
        <taxon>Desulfovibrionaceae</taxon>
        <taxon>Nitratidesulfovibrio</taxon>
    </lineage>
</organism>
<dbReference type="GO" id="GO:0004077">
    <property type="term" value="F:biotin--[biotin carboxyl-carrier protein] ligase activity"/>
    <property type="evidence" value="ECO:0007669"/>
    <property type="project" value="InterPro"/>
</dbReference>
<gene>
    <name evidence="3" type="ordered locus">Dvul_1327</name>
</gene>
<reference evidence="4" key="1">
    <citation type="journal article" date="2009" name="Environ. Microbiol.">
        <title>Contribution of mobile genetic elements to Desulfovibrio vulgaris genome plasticity.</title>
        <authorList>
            <person name="Walker C.B."/>
            <person name="Stolyar S."/>
            <person name="Chivian D."/>
            <person name="Pinel N."/>
            <person name="Gabster J.A."/>
            <person name="Dehal P.S."/>
            <person name="He Z."/>
            <person name="Yang Z.K."/>
            <person name="Yen H.C."/>
            <person name="Zhou J."/>
            <person name="Wall J.D."/>
            <person name="Hazen T.C."/>
            <person name="Arkin A.P."/>
            <person name="Stahl D.A."/>
        </authorList>
    </citation>
    <scope>NUCLEOTIDE SEQUENCE [LARGE SCALE GENOMIC DNA]</scope>
    <source>
        <strain evidence="4">DP4</strain>
    </source>
</reference>
<protein>
    <submittedName>
        <fullName evidence="3">Biotin--acetyl-CoA-carboxylase ligase</fullName>
    </submittedName>
</protein>
<evidence type="ECO:0000259" key="2">
    <source>
        <dbReference type="PROSITE" id="PS51733"/>
    </source>
</evidence>
<dbReference type="InterPro" id="IPR045864">
    <property type="entry name" value="aa-tRNA-synth_II/BPL/LPL"/>
</dbReference>
<dbReference type="Pfam" id="PF03099">
    <property type="entry name" value="BPL_LplA_LipB"/>
    <property type="match status" value="1"/>
</dbReference>
<evidence type="ECO:0000313" key="4">
    <source>
        <dbReference type="Proteomes" id="UP000009173"/>
    </source>
</evidence>
<dbReference type="NCBIfam" id="TIGR00121">
    <property type="entry name" value="birA_ligase"/>
    <property type="match status" value="1"/>
</dbReference>
<dbReference type="PROSITE" id="PS51733">
    <property type="entry name" value="BPL_LPL_CATALYTIC"/>
    <property type="match status" value="1"/>
</dbReference>
<evidence type="ECO:0000313" key="3">
    <source>
        <dbReference type="EMBL" id="ABM28345.1"/>
    </source>
</evidence>
<dbReference type="GO" id="GO:0005737">
    <property type="term" value="C:cytoplasm"/>
    <property type="evidence" value="ECO:0007669"/>
    <property type="project" value="TreeGrafter"/>
</dbReference>
<dbReference type="PANTHER" id="PTHR12835">
    <property type="entry name" value="BIOTIN PROTEIN LIGASE"/>
    <property type="match status" value="1"/>
</dbReference>
<dbReference type="Proteomes" id="UP000009173">
    <property type="component" value="Chromosome"/>
</dbReference>
<dbReference type="AlphaFoldDB" id="A0A0H3A7A0"/>
<dbReference type="InterPro" id="IPR004408">
    <property type="entry name" value="Biotin_CoA_COase_ligase"/>
</dbReference>
<dbReference type="InterPro" id="IPR004143">
    <property type="entry name" value="BPL_LPL_catalytic"/>
</dbReference>
<name>A0A0H3A7A0_NITV4</name>
<evidence type="ECO:0000256" key="1">
    <source>
        <dbReference type="ARBA" id="ARBA00022598"/>
    </source>
</evidence>
<keyword evidence="1 3" id="KW-0436">Ligase</keyword>
<dbReference type="HOGENOM" id="CLU_051096_1_0_7"/>
<dbReference type="EMBL" id="CP000527">
    <property type="protein sequence ID" value="ABM28345.1"/>
    <property type="molecule type" value="Genomic_DNA"/>
</dbReference>
<dbReference type="KEGG" id="dvl:Dvul_1327"/>
<feature type="domain" description="BPL/LPL catalytic" evidence="2">
    <location>
        <begin position="68"/>
        <end position="244"/>
    </location>
</feature>
<dbReference type="PANTHER" id="PTHR12835:SF5">
    <property type="entry name" value="BIOTIN--PROTEIN LIGASE"/>
    <property type="match status" value="1"/>
</dbReference>
<dbReference type="SUPFAM" id="SSF55681">
    <property type="entry name" value="Class II aaRS and biotin synthetases"/>
    <property type="match status" value="1"/>
</dbReference>
<dbReference type="RefSeq" id="WP_011792197.1">
    <property type="nucleotide sequence ID" value="NC_008751.1"/>
</dbReference>
<proteinExistence type="predicted"/>
<dbReference type="Gene3D" id="3.30.930.10">
    <property type="entry name" value="Bira Bifunctional Protein, Domain 2"/>
    <property type="match status" value="1"/>
</dbReference>
<sequence length="310" mass="32628">MPTALHMLTAGLADVAAPLSLDELDRSGFLGPLFESFGCPAGAQPGAFSAGQGGGCSHDGEWDVLELAAGNETLFLCGDATSSLDVARILTDRGALPEWGMVLVLSQSAGRGQLRRPWVSPRGNVYAALRLPADPPFTADYAALSVGCMLAEGFRTLGIPVQLKWPNDILLDDCKVGGILLEERAGIIIAGIGINCTFAPPVAQLRDGWAVRAASLLEKGYDLTPLALFASLVKNGRFWYLNEIRRAGHGAFPSCAERHLAWMGRGIVVHGGDVDDKPGRIAGLSSEGGLRVRFPDGERVILSGSIVPGS</sequence>
<accession>A0A0H3A7A0</accession>